<sequence length="3675" mass="403939">MAYTNEPIAVVGSGCRFPGESSNPSKLWALLQDPRDVQQKIDRFRADNFYNKDGHYHGASNVLAAYLLSEDTKLFDAQFFNIPLSEAEAIDPQQRLLMETVYESLETAGISMETLSGSTTAVYVGVMCNDFEQIVYGDSENIPTLIAVHQAVQALRSGESPVAIAAGTNLIFGPTMFVAESNLNMLSKDGRSRMWDAGANGYARGEGVGSIVMKTLSAALRDGDHIEYIIRETGVNQDGKTPGITMRKICIGKSSSSMQAALIRDTYARAGLDPTKRRERCQYFEAHGTGTPAGDPQEAGAIYEAFFANKKDKLAASLDDEGFEGEDILYVGSVKTIIGHTEGTAGIAGLMKASLAIQNKTIPPNMHFTRLNPDLEPYYGNLKVPVQLRDWPDLPAGVPRRASVNSFGFGGANAHCIIENYEPSFHTQAKTIETSSASTPYTLVFSATSEKSLAAQLKSYLGFLKDNPDFDVGSLSWSLFRRTAFNFRATFSANSVSSLISQIKEALERTETKKNPLGIRVNPKASREILGVFTGQGAQWATMGRELILVSHFAESIIDDLESSLAELPDGPEWSLKAEMVASKQESRISEGVISQPLCTAVQIMVVELLRQAGIRFSAVVGHSSGEIACAYVSGFLSAKDAIRIAYYRGKYTQLTKGGSMIAAGTDMDDAIDLCSLPKLKGRAQFAASNSSASITISGDSDAIDLVEMVMQDESKFVRKLKVDTAYHSFHMSVCSEPYVKSLEQCSIRIQTPSADACPWYSSVTEDNARVTMDSASSLKDIYWRDNMIMPVLFSQALRAAITATGTPGLVLEVGPHPALKGPASMNIEDVLGSSVPYFGTLTRGRDDGLALAATLGSIWTILGPSGIDLQSFHRAFVKDATFEISKMLPAYAWDHDKTVWNEARVSKAHRLRSNAKHELLGVRLVDEVEGELRWRNYLKPKEMPWLTGHQIQGQMVYPAAGFATMALEAARNLAPFETMRLMELKNFSIHKGLSFLDESSNVEIIFVLSNVRSKGDSITADFVCNACLNKDTGEFSSMASGGINIILGEPAYEALPERPHWPNNFIDTNVEYFYEELAALGYGYTGMFRGVTDLKRTNGGSKGILSIPQDENSTPHNWIIHPATLDVAFQAIFAAVGAPGDGRLWTLHVPTMINSITVNPSALRFSSGIESLLPFDAFLVDAIDDGIAGDVDIYDEKESHAIVQIQGLNVTPLSKPSSADDRQTFAAMEWDLAYPDLTVNWAPAVISDDQEKVAKFAERLSLFVLQELCDTVSVEQVEGTGNEHQRSILEWAQHVIQSVRYGKHPTCAKAWLADTWEVLERPAKRLAQINPQVSLCLWIKERLGPFVQGEVDIEKELETIQDLFDTIPFQQTYIERLCGLVEQIGFKHRNMRVLEIGTGKGDLTSAVLDVLDDNFTSFTCTDIEGRHFDGLRSRFAGPRADRMMFKSLDLEQDPKEQGFVLGYYDIVIASNSLHNSPDLEQSLSHARSLLRPGGYLALLEPTNNKSLAVSLGGCLRPGWFSGIEGDRRYSPHISQKAWDSVLRDAGFSGIDTATPEEGTFIVPFSVICSMAVNKEMEFIRDPLAFAGQEQFKGDLLIIGGQTMRTCRLVRGLKKLFAPFFQSIVHAETLVEVDDATIAGQPTTISLTELDEPLFQPFTEDKFKAIVKLCDNLQSMLWVTAGSRGENPYMNMMVAAGRCLEGEMPHLRLQFLNFDGGDKPTPNLLAHHLLRLRLTNQLSGMSKKPGVPLYTIERELTIRNGTLLIPRYLPADAINTRLNSDRRLITRQADQSKVPIELDTLKSSYRLLERIHPPSDGSIKVTVSKSLVNAIQVSNAGCLHVVLGRTQNGKKVVGLSESNGSIVSVQPSHMVEIAAVEDDANLLLQVASELLAATILDGASGSILIYEPSSTLANSLTSLANETGKVVTISARSSVIRGAKIIHPSCPDRVLARTISRGTTLFADLSKTGSSRFERFLPIGCATMKASDLYSPRAFFHSPIDVVVLNRAVQRALLSFRRRMDQPDITPASALLSNELFSPGLQIVDWASDKTLPVAVIPADESIQFRGDRTYFMVGMAGELGLQTIKWMVLRGARYIALSSRSPKVDAGWLEHIQSQGAVVNLYAMDVTSRASVRAIHKQICAEMPPIAGVMNGAMILIDALFANNDHATFDKVLRPKVDGTLFLDEIFSQDDLDFFIVTSSLASISGNIGQTAYAAANAFMCSLVAGRRMRGLVGSAMNMPGIVGLGYLNRDPRKLWRLKKVGYVNISEWEFFQFFSEAIVAGRPDSGRNPEITAGLQRSDVAGVEDPPHWFLSSRFSTLIKVPASGNTIISSDTGSSSVRSKLAELTDVADVHDAVLDGLINILCLRLNMDPAQRAITPDTAIVELGVDSLLAVDMRAWFTKELDLDMPVLKILGGATVEELVEDAVKRLSAEIVPNLARDGKASTEPEEKYASTKDGEPSKAIEVSQETSDVAIELNQPTTKPEEESITIAPLDLPSFAESTEESTSVPYTQSPLAQQSWNSSGYPSPSSRAYDSSEDADQISGTQTPITSDSEADIEEVKCRTEATGLGADIETLEPVAKLFSSLPEHSEEQPDYIKKTTMSYGASRFWFLMQYLQDPTTFNLLAHLKCTGSVDDVKADRAIRELGRRHEIFRTAFFADTERMNEPTMGVLKESPLRLERRGPVSSADIDAEVGELLHYEFKLEQGETIRVKMLSLDENTHHVLFAFHHIAMDGFSFNVLLSEINKLYEDQPLGPVTMQFTDFAIRQRQQVTDGTLSKDFQFWEDMYSIKLPSGEVQPDFPEPLPLFNLAQSPRKSLDNYESEESQLVLDARTVRQIKAQCRRHKITTFHFFLGVLRTFLFRHLDVNDLVIGIADANRTDKSVDNTMGFMLNLLPLRFKNDDHDKTATFKDIVTGARKTAYDALAHSKLPFDALLENLNIPRSATHSPLFQVWMDYRPFRPDYMPTMFGGEATGTQTVGRTGYDLTLDVNEINGTDIRVSFRTQKYLYSASATRTLFDSYLRLVKAFAINFELNVDTVPLWDEKEIEGAKVLGRGPALQSEWPDTLSHRIADVAKQYSDREAVKDGSGNAYTYQQLQRRVQAISEALTKVGVKQSSRVAVFQQPSADWVCSLLGIWHAGATYIPMDLRNSLPRLAAIAKTAKPTAIICHDETEAKVPELKASAALVNISSLEHSQPITKTRAKATTAAAILFTSGSTGTPKGVILRHSSFQNAIEGLVKQYNIADERVLQQSAFTFDFSLDQMLCGLVNGGSVYVVSKENRGDPVAISNIIATEGITYTRATPSEYVSWIAYGAENLTTASNWKYAWGGGEVMPLSLREGIVNLGLHDLRLYNSYGPAESITCTKTEISLDHDAELDDLDSNIPAGRPLPNYSLYIVDRNLELVPQGVTGEILIGGPSVSSGYLNQEKLSGIKFISNPWDTGIVYRTGDTGYLRPDGNLMFQGRIAGDTQVKIRGIRIDLQDIEACILNAADGALHKAVVSVRSGDLLVAHVQFAADTYDNEQSQNAFLRSLRFVLPLPVYMVPSMFIPVNSLPVNAHGKTDRKSVQSLPLPTPSTITTSQGSRSGDLSEMEKELVEMWKEAVPKEMKDAVMSLNSQTSFFELGGNSLLLVKLQMLVNQRFGIKLSLVDLFGASSLGAMAAKIETLTQQPSE</sequence>
<dbReference type="Pfam" id="PF00698">
    <property type="entry name" value="Acyl_transf_1"/>
    <property type="match status" value="1"/>
</dbReference>
<dbReference type="InterPro" id="IPR050091">
    <property type="entry name" value="PKS_NRPS_Biosynth_Enz"/>
</dbReference>
<dbReference type="Pfam" id="PF00501">
    <property type="entry name" value="AMP-binding"/>
    <property type="match status" value="1"/>
</dbReference>
<feature type="domain" description="Carrier" evidence="12">
    <location>
        <begin position="3589"/>
        <end position="3670"/>
    </location>
</feature>
<dbReference type="InterPro" id="IPR049900">
    <property type="entry name" value="PKS_mFAS_DH"/>
</dbReference>
<feature type="compositionally biased region" description="Polar residues" evidence="11">
    <location>
        <begin position="2506"/>
        <end position="2520"/>
    </location>
</feature>
<keyword evidence="3" id="KW-0436">Ligase</keyword>
<evidence type="ECO:0000256" key="1">
    <source>
        <dbReference type="ARBA" id="ARBA00022450"/>
    </source>
</evidence>
<evidence type="ECO:0000259" key="14">
    <source>
        <dbReference type="PROSITE" id="PS52019"/>
    </source>
</evidence>
<dbReference type="InterPro" id="IPR009081">
    <property type="entry name" value="PP-bd_ACP"/>
</dbReference>
<feature type="compositionally biased region" description="Polar residues" evidence="11">
    <location>
        <begin position="2544"/>
        <end position="2554"/>
    </location>
</feature>
<comment type="caution">
    <text evidence="15">The sequence shown here is derived from an EMBL/GenBank/DDBJ whole genome shotgun (WGS) entry which is preliminary data.</text>
</comment>
<dbReference type="PROSITE" id="PS00455">
    <property type="entry name" value="AMP_BINDING"/>
    <property type="match status" value="1"/>
</dbReference>
<dbReference type="InterPro" id="IPR010071">
    <property type="entry name" value="AA_adenyl_dom"/>
</dbReference>
<dbReference type="InterPro" id="IPR057326">
    <property type="entry name" value="KR_dom"/>
</dbReference>
<dbReference type="CDD" id="cd19532">
    <property type="entry name" value="C_PKS-NRPS"/>
    <property type="match status" value="1"/>
</dbReference>
<dbReference type="InterPro" id="IPR001227">
    <property type="entry name" value="Ac_transferase_dom_sf"/>
</dbReference>
<dbReference type="SUPFAM" id="SSF53335">
    <property type="entry name" value="S-adenosyl-L-methionine-dependent methyltransferases"/>
    <property type="match status" value="1"/>
</dbReference>
<evidence type="ECO:0000256" key="6">
    <source>
        <dbReference type="ARBA" id="ARBA00022737"/>
    </source>
</evidence>
<dbReference type="InterPro" id="IPR049551">
    <property type="entry name" value="PKS_DH_C"/>
</dbReference>
<evidence type="ECO:0000259" key="13">
    <source>
        <dbReference type="PROSITE" id="PS52004"/>
    </source>
</evidence>
<dbReference type="InterPro" id="IPR013217">
    <property type="entry name" value="Methyltransf_12"/>
</dbReference>
<dbReference type="PROSITE" id="PS52004">
    <property type="entry name" value="KS3_2"/>
    <property type="match status" value="1"/>
</dbReference>
<gene>
    <name evidence="15" type="ORF">CC78DRAFT_565861</name>
</gene>
<dbReference type="InterPro" id="IPR020845">
    <property type="entry name" value="AMP-binding_CS"/>
</dbReference>
<dbReference type="Pfam" id="PF00109">
    <property type="entry name" value="ketoacyl-synt"/>
    <property type="match status" value="2"/>
</dbReference>
<dbReference type="InterPro" id="IPR020841">
    <property type="entry name" value="PKS_Beta-ketoAc_synthase_dom"/>
</dbReference>
<dbReference type="NCBIfam" id="TIGR01733">
    <property type="entry name" value="AA-adenyl-dom"/>
    <property type="match status" value="1"/>
</dbReference>
<evidence type="ECO:0000256" key="11">
    <source>
        <dbReference type="SAM" id="MobiDB-lite"/>
    </source>
</evidence>
<dbReference type="Gene3D" id="1.10.1200.10">
    <property type="entry name" value="ACP-like"/>
    <property type="match status" value="2"/>
</dbReference>
<dbReference type="InterPro" id="IPR014043">
    <property type="entry name" value="Acyl_transferase_dom"/>
</dbReference>
<dbReference type="GO" id="GO:0006633">
    <property type="term" value="P:fatty acid biosynthetic process"/>
    <property type="evidence" value="ECO:0007669"/>
    <property type="project" value="TreeGrafter"/>
</dbReference>
<name>A0A9P4N943_9PLEO</name>
<dbReference type="CDD" id="cd05930">
    <property type="entry name" value="A_NRPS"/>
    <property type="match status" value="1"/>
</dbReference>
<feature type="region of interest" description="Disordered" evidence="11">
    <location>
        <begin position="2442"/>
        <end position="2473"/>
    </location>
</feature>
<feature type="region of interest" description="C-terminal hotdog fold" evidence="10">
    <location>
        <begin position="1066"/>
        <end position="1220"/>
    </location>
</feature>
<dbReference type="Gene3D" id="3.40.50.12780">
    <property type="entry name" value="N-terminal domain of ligase-like"/>
    <property type="match status" value="1"/>
</dbReference>
<feature type="region of interest" description="N-terminal hotdog fold" evidence="10">
    <location>
        <begin position="918"/>
        <end position="1051"/>
    </location>
</feature>
<dbReference type="InterPro" id="IPR029063">
    <property type="entry name" value="SAM-dependent_MTases_sf"/>
</dbReference>
<comment type="similarity">
    <text evidence="8">In the C-terminal section; belongs to the NRP synthetase family.</text>
</comment>
<evidence type="ECO:0000259" key="12">
    <source>
        <dbReference type="PROSITE" id="PS50075"/>
    </source>
</evidence>
<feature type="active site" description="Proton acceptor; for dehydratase activity" evidence="10">
    <location>
        <position position="950"/>
    </location>
</feature>
<dbReference type="PROSITE" id="PS00012">
    <property type="entry name" value="PHOSPHOPANTETHEINE"/>
    <property type="match status" value="1"/>
</dbReference>
<feature type="region of interest" description="Disordered" evidence="11">
    <location>
        <begin position="3562"/>
        <end position="3590"/>
    </location>
</feature>
<evidence type="ECO:0008006" key="17">
    <source>
        <dbReference type="Google" id="ProtNLM"/>
    </source>
</evidence>
<dbReference type="Pfam" id="PF02801">
    <property type="entry name" value="Ketoacyl-synt_C"/>
    <property type="match status" value="1"/>
</dbReference>
<dbReference type="EMBL" id="ML986588">
    <property type="protein sequence ID" value="KAF2268091.1"/>
    <property type="molecule type" value="Genomic_DNA"/>
</dbReference>
<dbReference type="GO" id="GO:0031177">
    <property type="term" value="F:phosphopantetheine binding"/>
    <property type="evidence" value="ECO:0007669"/>
    <property type="project" value="InterPro"/>
</dbReference>
<dbReference type="InterPro" id="IPR042104">
    <property type="entry name" value="PKS_dehydratase_sf"/>
</dbReference>
<dbReference type="CDD" id="cd00833">
    <property type="entry name" value="PKS"/>
    <property type="match status" value="1"/>
</dbReference>
<dbReference type="GO" id="GO:0005737">
    <property type="term" value="C:cytoplasm"/>
    <property type="evidence" value="ECO:0007669"/>
    <property type="project" value="TreeGrafter"/>
</dbReference>
<dbReference type="InterPro" id="IPR036736">
    <property type="entry name" value="ACP-like_sf"/>
</dbReference>
<dbReference type="PANTHER" id="PTHR43775">
    <property type="entry name" value="FATTY ACID SYNTHASE"/>
    <property type="match status" value="1"/>
</dbReference>
<dbReference type="SMART" id="SM00826">
    <property type="entry name" value="PKS_DH"/>
    <property type="match status" value="1"/>
</dbReference>
<dbReference type="PROSITE" id="PS50075">
    <property type="entry name" value="CARRIER"/>
    <property type="match status" value="2"/>
</dbReference>
<organism evidence="15 16">
    <name type="scientific">Lojkania enalia</name>
    <dbReference type="NCBI Taxonomy" id="147567"/>
    <lineage>
        <taxon>Eukaryota</taxon>
        <taxon>Fungi</taxon>
        <taxon>Dikarya</taxon>
        <taxon>Ascomycota</taxon>
        <taxon>Pezizomycotina</taxon>
        <taxon>Dothideomycetes</taxon>
        <taxon>Pleosporomycetidae</taxon>
        <taxon>Pleosporales</taxon>
        <taxon>Pleosporales incertae sedis</taxon>
        <taxon>Lojkania</taxon>
    </lineage>
</organism>
<dbReference type="InterPro" id="IPR023213">
    <property type="entry name" value="CAT-like_dom_sf"/>
</dbReference>
<dbReference type="InterPro" id="IPR032821">
    <property type="entry name" value="PKS_assoc"/>
</dbReference>
<evidence type="ECO:0000256" key="3">
    <source>
        <dbReference type="ARBA" id="ARBA00022598"/>
    </source>
</evidence>
<dbReference type="InterPro" id="IPR049552">
    <property type="entry name" value="PKS_DH_N"/>
</dbReference>
<dbReference type="SUPFAM" id="SSF53901">
    <property type="entry name" value="Thiolase-like"/>
    <property type="match status" value="1"/>
</dbReference>
<dbReference type="SMART" id="SM00825">
    <property type="entry name" value="PKS_KS"/>
    <property type="match status" value="1"/>
</dbReference>
<dbReference type="SUPFAM" id="SSF55048">
    <property type="entry name" value="Probable ACP-binding domain of malonyl-CoA ACP transacylase"/>
    <property type="match status" value="1"/>
</dbReference>
<keyword evidence="16" id="KW-1185">Reference proteome</keyword>
<dbReference type="InterPro" id="IPR016039">
    <property type="entry name" value="Thiolase-like"/>
</dbReference>
<dbReference type="CDD" id="cd02440">
    <property type="entry name" value="AdoMet_MTases"/>
    <property type="match status" value="1"/>
</dbReference>
<feature type="domain" description="PKS/mFAS DH" evidence="14">
    <location>
        <begin position="918"/>
        <end position="1220"/>
    </location>
</feature>
<dbReference type="SUPFAM" id="SSF56801">
    <property type="entry name" value="Acetyl-CoA synthetase-like"/>
    <property type="match status" value="1"/>
</dbReference>
<feature type="domain" description="Carrier" evidence="12">
    <location>
        <begin position="2355"/>
        <end position="2431"/>
    </location>
</feature>
<dbReference type="PROSITE" id="PS52019">
    <property type="entry name" value="PKS_MFAS_DH"/>
    <property type="match status" value="1"/>
</dbReference>
<dbReference type="Gene3D" id="3.30.559.10">
    <property type="entry name" value="Chloramphenicol acetyltransferase-like domain"/>
    <property type="match status" value="1"/>
</dbReference>
<dbReference type="SUPFAM" id="SSF51735">
    <property type="entry name" value="NAD(P)-binding Rossmann-fold domains"/>
    <property type="match status" value="1"/>
</dbReference>
<accession>A0A9P4N943</accession>
<evidence type="ECO:0000256" key="5">
    <source>
        <dbReference type="ARBA" id="ARBA00022679"/>
    </source>
</evidence>
<comment type="similarity">
    <text evidence="9">Belongs to the NRP synthetase family.</text>
</comment>
<dbReference type="InterPro" id="IPR001242">
    <property type="entry name" value="Condensation_dom"/>
</dbReference>
<dbReference type="SMART" id="SM00827">
    <property type="entry name" value="PKS_AT"/>
    <property type="match status" value="1"/>
</dbReference>
<dbReference type="PANTHER" id="PTHR43775:SF20">
    <property type="entry name" value="HYBRID PKS-NRPS SYNTHETASE APDA"/>
    <property type="match status" value="1"/>
</dbReference>
<keyword evidence="1" id="KW-0596">Phosphopantetheine</keyword>
<feature type="compositionally biased region" description="Basic and acidic residues" evidence="11">
    <location>
        <begin position="2442"/>
        <end position="2463"/>
    </location>
</feature>
<evidence type="ECO:0000256" key="2">
    <source>
        <dbReference type="ARBA" id="ARBA00022553"/>
    </source>
</evidence>
<dbReference type="GO" id="GO:0005886">
    <property type="term" value="C:plasma membrane"/>
    <property type="evidence" value="ECO:0007669"/>
    <property type="project" value="TreeGrafter"/>
</dbReference>
<dbReference type="GO" id="GO:0016874">
    <property type="term" value="F:ligase activity"/>
    <property type="evidence" value="ECO:0007669"/>
    <property type="project" value="UniProtKB-KW"/>
</dbReference>
<dbReference type="InterPro" id="IPR020806">
    <property type="entry name" value="PKS_PP-bd"/>
</dbReference>
<dbReference type="Pfam" id="PF14765">
    <property type="entry name" value="PS-DH"/>
    <property type="match status" value="1"/>
</dbReference>
<dbReference type="Pfam" id="PF16197">
    <property type="entry name" value="KAsynt_C_assoc"/>
    <property type="match status" value="1"/>
</dbReference>
<feature type="compositionally biased region" description="Low complexity" evidence="11">
    <location>
        <begin position="3571"/>
        <end position="3583"/>
    </location>
</feature>
<dbReference type="InterPro" id="IPR020807">
    <property type="entry name" value="PKS_DH"/>
</dbReference>
<dbReference type="Pfam" id="PF21089">
    <property type="entry name" value="PKS_DH_N"/>
    <property type="match status" value="1"/>
</dbReference>
<dbReference type="GO" id="GO:0004312">
    <property type="term" value="F:fatty acid synthase activity"/>
    <property type="evidence" value="ECO:0007669"/>
    <property type="project" value="TreeGrafter"/>
</dbReference>
<feature type="region of interest" description="Disordered" evidence="11">
    <location>
        <begin position="2501"/>
        <end position="2558"/>
    </location>
</feature>
<dbReference type="InterPro" id="IPR014030">
    <property type="entry name" value="Ketoacyl_synth_N"/>
</dbReference>
<dbReference type="SMART" id="SM00822">
    <property type="entry name" value="PKS_KR"/>
    <property type="match status" value="1"/>
</dbReference>
<dbReference type="Gene3D" id="3.10.129.110">
    <property type="entry name" value="Polyketide synthase dehydratase"/>
    <property type="match status" value="1"/>
</dbReference>
<keyword evidence="2" id="KW-0597">Phosphoprotein</keyword>
<dbReference type="Proteomes" id="UP000800093">
    <property type="component" value="Unassembled WGS sequence"/>
</dbReference>
<dbReference type="InterPro" id="IPR045851">
    <property type="entry name" value="AMP-bd_C_sf"/>
</dbReference>
<keyword evidence="7" id="KW-0511">Multifunctional enzyme</keyword>
<dbReference type="Gene3D" id="3.40.47.10">
    <property type="match status" value="2"/>
</dbReference>
<dbReference type="InterPro" id="IPR006162">
    <property type="entry name" value="Ppantetheine_attach_site"/>
</dbReference>
<dbReference type="InterPro" id="IPR016036">
    <property type="entry name" value="Malonyl_transacylase_ACP-bd"/>
</dbReference>
<dbReference type="Pfam" id="PF08659">
    <property type="entry name" value="KR"/>
    <property type="match status" value="1"/>
</dbReference>
<feature type="compositionally biased region" description="Low complexity" evidence="11">
    <location>
        <begin position="2521"/>
        <end position="2532"/>
    </location>
</feature>
<dbReference type="InterPro" id="IPR042099">
    <property type="entry name" value="ANL_N_sf"/>
</dbReference>
<dbReference type="Pfam" id="PF08242">
    <property type="entry name" value="Methyltransf_12"/>
    <property type="match status" value="1"/>
</dbReference>
<dbReference type="InterPro" id="IPR000873">
    <property type="entry name" value="AMP-dep_synth/lig_dom"/>
</dbReference>
<dbReference type="InterPro" id="IPR016035">
    <property type="entry name" value="Acyl_Trfase/lysoPLipase"/>
</dbReference>
<reference evidence="16" key="1">
    <citation type="journal article" date="2020" name="Stud. Mycol.">
        <title>101 Dothideomycetes genomes: A test case for predicting lifestyles and emergence of pathogens.</title>
        <authorList>
            <person name="Haridas S."/>
            <person name="Albert R."/>
            <person name="Binder M."/>
            <person name="Bloem J."/>
            <person name="LaButti K."/>
            <person name="Salamov A."/>
            <person name="Andreopoulos B."/>
            <person name="Baker S."/>
            <person name="Barry K."/>
            <person name="Bills G."/>
            <person name="Bluhm B."/>
            <person name="Cannon C."/>
            <person name="Castanera R."/>
            <person name="Culley D."/>
            <person name="Daum C."/>
            <person name="Ezra D."/>
            <person name="Gonzalez J."/>
            <person name="Henrissat B."/>
            <person name="Kuo A."/>
            <person name="Liang C."/>
            <person name="Lipzen A."/>
            <person name="Lutzoni F."/>
            <person name="Magnuson J."/>
            <person name="Mondo S."/>
            <person name="Nolan M."/>
            <person name="Ohm R."/>
            <person name="Pangilinan J."/>
            <person name="Park H.-J."/>
            <person name="Ramirez L."/>
            <person name="Alfaro M."/>
            <person name="Sun H."/>
            <person name="Tritt A."/>
            <person name="Yoshinaga Y."/>
            <person name="Zwiers L.-H."/>
            <person name="Turgeon B."/>
            <person name="Goodwin S."/>
            <person name="Spatafora J."/>
            <person name="Crous P."/>
            <person name="Grigoriev I."/>
        </authorList>
    </citation>
    <scope>NUCLEOTIDE SEQUENCE [LARGE SCALE GENOMIC DNA]</scope>
    <source>
        <strain evidence="16">CBS 304.66</strain>
    </source>
</reference>
<keyword evidence="6" id="KW-0677">Repeat</keyword>
<proteinExistence type="inferred from homology"/>
<evidence type="ECO:0000313" key="16">
    <source>
        <dbReference type="Proteomes" id="UP000800093"/>
    </source>
</evidence>
<dbReference type="Gene3D" id="3.40.50.150">
    <property type="entry name" value="Vaccinia Virus protein VP39"/>
    <property type="match status" value="1"/>
</dbReference>
<evidence type="ECO:0000256" key="10">
    <source>
        <dbReference type="PROSITE-ProRule" id="PRU01363"/>
    </source>
</evidence>
<feature type="active site" description="Proton donor; for dehydratase activity" evidence="10">
    <location>
        <position position="1127"/>
    </location>
</feature>
<evidence type="ECO:0000256" key="4">
    <source>
        <dbReference type="ARBA" id="ARBA00022603"/>
    </source>
</evidence>
<dbReference type="SUPFAM" id="SSF47336">
    <property type="entry name" value="ACP-like"/>
    <property type="match status" value="2"/>
</dbReference>
<dbReference type="OrthoDB" id="329835at2759"/>
<evidence type="ECO:0000256" key="9">
    <source>
        <dbReference type="ARBA" id="ARBA00029454"/>
    </source>
</evidence>
<dbReference type="SUPFAM" id="SSF52777">
    <property type="entry name" value="CoA-dependent acyltransferases"/>
    <property type="match status" value="2"/>
</dbReference>
<evidence type="ECO:0000256" key="7">
    <source>
        <dbReference type="ARBA" id="ARBA00023268"/>
    </source>
</evidence>
<evidence type="ECO:0000313" key="15">
    <source>
        <dbReference type="EMBL" id="KAF2268091.1"/>
    </source>
</evidence>
<dbReference type="SMART" id="SM00823">
    <property type="entry name" value="PKS_PP"/>
    <property type="match status" value="2"/>
</dbReference>
<dbReference type="Pfam" id="PF00668">
    <property type="entry name" value="Condensation"/>
    <property type="match status" value="1"/>
</dbReference>
<dbReference type="Gene3D" id="3.40.366.10">
    <property type="entry name" value="Malonyl-Coenzyme A Acyl Carrier Protein, domain 2"/>
    <property type="match status" value="1"/>
</dbReference>
<dbReference type="InterPro" id="IPR013968">
    <property type="entry name" value="PKS_KR"/>
</dbReference>
<protein>
    <recommendedName>
        <fullName evidence="17">Polyketide synthase</fullName>
    </recommendedName>
</protein>
<keyword evidence="4" id="KW-0489">Methyltransferase</keyword>
<dbReference type="Gene3D" id="3.40.50.720">
    <property type="entry name" value="NAD(P)-binding Rossmann-like Domain"/>
    <property type="match status" value="1"/>
</dbReference>
<dbReference type="InterPro" id="IPR036291">
    <property type="entry name" value="NAD(P)-bd_dom_sf"/>
</dbReference>
<dbReference type="GO" id="GO:0009403">
    <property type="term" value="P:toxin biosynthetic process"/>
    <property type="evidence" value="ECO:0007669"/>
    <property type="project" value="UniProtKB-ARBA"/>
</dbReference>
<evidence type="ECO:0000256" key="8">
    <source>
        <dbReference type="ARBA" id="ARBA00029443"/>
    </source>
</evidence>
<dbReference type="Pfam" id="PF00550">
    <property type="entry name" value="PP-binding"/>
    <property type="match status" value="2"/>
</dbReference>
<dbReference type="SUPFAM" id="SSF52151">
    <property type="entry name" value="FabD/lysophospholipase-like"/>
    <property type="match status" value="1"/>
</dbReference>
<dbReference type="Gene3D" id="3.30.559.30">
    <property type="entry name" value="Nonribosomal peptide synthetase, condensation domain"/>
    <property type="match status" value="1"/>
</dbReference>
<dbReference type="Gene3D" id="3.30.300.30">
    <property type="match status" value="1"/>
</dbReference>
<dbReference type="InterPro" id="IPR014031">
    <property type="entry name" value="Ketoacyl_synth_C"/>
</dbReference>
<feature type="domain" description="Ketosynthase family 3 (KS3)" evidence="13">
    <location>
        <begin position="5"/>
        <end position="420"/>
    </location>
</feature>
<keyword evidence="5" id="KW-0808">Transferase</keyword>